<feature type="compositionally biased region" description="Basic residues" evidence="2">
    <location>
        <begin position="72"/>
        <end position="84"/>
    </location>
</feature>
<feature type="compositionally biased region" description="Polar residues" evidence="2">
    <location>
        <begin position="40"/>
        <end position="67"/>
    </location>
</feature>
<keyword evidence="1" id="KW-0175">Coiled coil</keyword>
<reference evidence="3 4" key="1">
    <citation type="submission" date="2016-12" db="EMBL/GenBank/DDBJ databases">
        <title>The genomes of Aspergillus section Nigri reveals drivers in fungal speciation.</title>
        <authorList>
            <consortium name="DOE Joint Genome Institute"/>
            <person name="Vesth T.C."/>
            <person name="Nybo J."/>
            <person name="Theobald S."/>
            <person name="Brandl J."/>
            <person name="Frisvad J.C."/>
            <person name="Nielsen K.F."/>
            <person name="Lyhne E.K."/>
            <person name="Kogle M.E."/>
            <person name="Kuo A."/>
            <person name="Riley R."/>
            <person name="Clum A."/>
            <person name="Nolan M."/>
            <person name="Lipzen A."/>
            <person name="Salamov A."/>
            <person name="Henrissat B."/>
            <person name="Wiebenga A."/>
            <person name="De Vries R.P."/>
            <person name="Grigoriev I.V."/>
            <person name="Mortensen U.H."/>
            <person name="Andersen M.R."/>
            <person name="Baker S.E."/>
        </authorList>
    </citation>
    <scope>NUCLEOTIDE SEQUENCE [LARGE SCALE GENOMIC DNA]</scope>
    <source>
        <strain evidence="3 4">CBS 121591</strain>
    </source>
</reference>
<dbReference type="Proteomes" id="UP000248340">
    <property type="component" value="Unassembled WGS sequence"/>
</dbReference>
<proteinExistence type="predicted"/>
<evidence type="ECO:0000313" key="3">
    <source>
        <dbReference type="EMBL" id="PYH82398.1"/>
    </source>
</evidence>
<dbReference type="EMBL" id="KZ821695">
    <property type="protein sequence ID" value="PYH82398.1"/>
    <property type="molecule type" value="Genomic_DNA"/>
</dbReference>
<feature type="coiled-coil region" evidence="1">
    <location>
        <begin position="119"/>
        <end position="228"/>
    </location>
</feature>
<dbReference type="RefSeq" id="XP_025492598.1">
    <property type="nucleotide sequence ID" value="XM_025641387.1"/>
</dbReference>
<evidence type="ECO:0000313" key="4">
    <source>
        <dbReference type="Proteomes" id="UP000248340"/>
    </source>
</evidence>
<protein>
    <submittedName>
        <fullName evidence="3">Uncharacterized protein</fullName>
    </submittedName>
</protein>
<feature type="region of interest" description="Disordered" evidence="2">
    <location>
        <begin position="270"/>
        <end position="291"/>
    </location>
</feature>
<evidence type="ECO:0000256" key="1">
    <source>
        <dbReference type="SAM" id="Coils"/>
    </source>
</evidence>
<feature type="region of interest" description="Disordered" evidence="2">
    <location>
        <begin position="1"/>
        <end position="91"/>
    </location>
</feature>
<sequence>MEIRPRLSVSRGAIDSDSESEAKHHHRRPRANLDDVEQTPVKTAQKENQPSSRRSVTIIQNDAPTRSTPERPRHRSRGRKRASSHGKPSIREQIKRLVNLGYLKAIDGAGDIDDRIARFLRFEEAQKEENKQKEQEEQELEKKLQDLSREAAEKEALERKAREEKLDSLERRLEDQKRREDLRNEIRNEEARNLLAEQERTAREAAVKAAAVEEYKQAEVRRRLEEERLRSQIWQQCRAQIEAELGYSLPHVKSILDDLIVLRQPGGIERAVPRRRRSSSSTIDADDEDSS</sequence>
<gene>
    <name evidence="3" type="ORF">BO82DRAFT_61645</name>
</gene>
<evidence type="ECO:0000256" key="2">
    <source>
        <dbReference type="SAM" id="MobiDB-lite"/>
    </source>
</evidence>
<accession>A0A319D3C6</accession>
<dbReference type="OrthoDB" id="10428263at2759"/>
<organism evidence="3 4">
    <name type="scientific">Aspergillus uvarum CBS 121591</name>
    <dbReference type="NCBI Taxonomy" id="1448315"/>
    <lineage>
        <taxon>Eukaryota</taxon>
        <taxon>Fungi</taxon>
        <taxon>Dikarya</taxon>
        <taxon>Ascomycota</taxon>
        <taxon>Pezizomycotina</taxon>
        <taxon>Eurotiomycetes</taxon>
        <taxon>Eurotiomycetidae</taxon>
        <taxon>Eurotiales</taxon>
        <taxon>Aspergillaceae</taxon>
        <taxon>Aspergillus</taxon>
        <taxon>Aspergillus subgen. Circumdati</taxon>
    </lineage>
</organism>
<dbReference type="GeneID" id="37144129"/>
<dbReference type="VEuPathDB" id="FungiDB:BO82DRAFT_61645"/>
<dbReference type="AlphaFoldDB" id="A0A319D3C6"/>
<keyword evidence="4" id="KW-1185">Reference proteome</keyword>
<name>A0A319D3C6_9EURO</name>